<dbReference type="PROSITE" id="PS00086">
    <property type="entry name" value="CYTOCHROME_P450"/>
    <property type="match status" value="1"/>
</dbReference>
<evidence type="ECO:0000256" key="4">
    <source>
        <dbReference type="ARBA" id="ARBA00023004"/>
    </source>
</evidence>
<dbReference type="Pfam" id="PF00067">
    <property type="entry name" value="p450"/>
    <property type="match status" value="1"/>
</dbReference>
<keyword evidence="7" id="KW-0808">Transferase</keyword>
<evidence type="ECO:0000256" key="3">
    <source>
        <dbReference type="ARBA" id="ARBA00022723"/>
    </source>
</evidence>
<protein>
    <submittedName>
        <fullName evidence="7">Putative pisatin demethylase protein</fullName>
    </submittedName>
</protein>
<keyword evidence="2 5" id="KW-0349">Heme</keyword>
<dbReference type="AlphaFoldDB" id="A0A1W2TIP3"/>
<evidence type="ECO:0000256" key="2">
    <source>
        <dbReference type="ARBA" id="ARBA00022617"/>
    </source>
</evidence>
<dbReference type="GO" id="GO:0005506">
    <property type="term" value="F:iron ion binding"/>
    <property type="evidence" value="ECO:0007669"/>
    <property type="project" value="InterPro"/>
</dbReference>
<evidence type="ECO:0000313" key="8">
    <source>
        <dbReference type="Proteomes" id="UP000054516"/>
    </source>
</evidence>
<name>A0A1W2TIP3_ROSNE</name>
<dbReference type="CDD" id="cd11060">
    <property type="entry name" value="CYP57A1-like"/>
    <property type="match status" value="1"/>
</dbReference>
<evidence type="ECO:0000256" key="5">
    <source>
        <dbReference type="PIRSR" id="PIRSR602401-1"/>
    </source>
</evidence>
<dbReference type="InterPro" id="IPR036396">
    <property type="entry name" value="Cyt_P450_sf"/>
</dbReference>
<dbReference type="InterPro" id="IPR001128">
    <property type="entry name" value="Cyt_P450"/>
</dbReference>
<sequence>MDCLRKKFPPAQQGSGPLVGVQIDLLVPQHNFHCVDEPEKVTCADGQPPAAEKTTRRLHEKYGPVLRTSPNEVTCASPEAIKLIYRTQHPLNKTEFYTPWNTQNFSKHRDAFTEINDKRHGERRRIVNHVYSLANILKSEKYIDLCSQIFLSRLEAFAASQQAVDLGEWFQMYAFDVIGELYFGRMFGFMEKSHDHGNWIQSLDLLMPFLCMTSVAPSYMRPLILSSALVVPGSIKALKAVDTIGTAAREVVSKRFNIGVTPEHERRADVLQQLYDIHEEKGAKVDFKMGDIEQEAYVALLAGSDTTAIAFRSVFYNLMKNPDVYAALLEEIDMAVDDGRLHFPVSYAEAARLPLLCACIKEALRVHPGVQLILPRISPPEGLELCGTFVPPGYTVGVNGAVVHFDKSVFGPDADQYRPSRWLEDKEKATNMDRYMLHFGAGTRTCIGKNISLAEIHKLVPEVLRKFKFEMWNQDAQWKTHNFWFCKQTGLKVKVTKRDVC</sequence>
<keyword evidence="3 5" id="KW-0479">Metal-binding</keyword>
<dbReference type="SUPFAM" id="SSF48264">
    <property type="entry name" value="Cytochrome P450"/>
    <property type="match status" value="1"/>
</dbReference>
<dbReference type="InterPro" id="IPR050121">
    <property type="entry name" value="Cytochrome_P450_monoxygenase"/>
</dbReference>
<dbReference type="GO" id="GO:0016705">
    <property type="term" value="F:oxidoreductase activity, acting on paired donors, with incorporation or reduction of molecular oxygen"/>
    <property type="evidence" value="ECO:0007669"/>
    <property type="project" value="InterPro"/>
</dbReference>
<keyword evidence="6" id="KW-0560">Oxidoreductase</keyword>
<dbReference type="STRING" id="77044.A0A1W2TIP3"/>
<dbReference type="OrthoDB" id="3934656at2759"/>
<dbReference type="PRINTS" id="PR00463">
    <property type="entry name" value="EP450I"/>
</dbReference>
<dbReference type="GO" id="GO:0004497">
    <property type="term" value="F:monooxygenase activity"/>
    <property type="evidence" value="ECO:0007669"/>
    <property type="project" value="UniProtKB-KW"/>
</dbReference>
<dbReference type="InterPro" id="IPR017972">
    <property type="entry name" value="Cyt_P450_CS"/>
</dbReference>
<dbReference type="GO" id="GO:0008168">
    <property type="term" value="F:methyltransferase activity"/>
    <property type="evidence" value="ECO:0007669"/>
    <property type="project" value="UniProtKB-KW"/>
</dbReference>
<dbReference type="InterPro" id="IPR002401">
    <property type="entry name" value="Cyt_P450_E_grp-I"/>
</dbReference>
<dbReference type="PANTHER" id="PTHR24305:SF229">
    <property type="entry name" value="P450, PUTATIVE (EUROFUNG)-RELATED"/>
    <property type="match status" value="1"/>
</dbReference>
<dbReference type="Gene3D" id="1.10.630.10">
    <property type="entry name" value="Cytochrome P450"/>
    <property type="match status" value="1"/>
</dbReference>
<keyword evidence="6" id="KW-0503">Monooxygenase</keyword>
<comment type="similarity">
    <text evidence="6">Belongs to the cytochrome P450 family.</text>
</comment>
<evidence type="ECO:0000256" key="1">
    <source>
        <dbReference type="ARBA" id="ARBA00001971"/>
    </source>
</evidence>
<keyword evidence="4 5" id="KW-0408">Iron</keyword>
<dbReference type="GO" id="GO:0032259">
    <property type="term" value="P:methylation"/>
    <property type="evidence" value="ECO:0007669"/>
    <property type="project" value="UniProtKB-KW"/>
</dbReference>
<dbReference type="PANTHER" id="PTHR24305">
    <property type="entry name" value="CYTOCHROME P450"/>
    <property type="match status" value="1"/>
</dbReference>
<feature type="binding site" description="axial binding residue" evidence="5">
    <location>
        <position position="446"/>
    </location>
    <ligand>
        <name>heme</name>
        <dbReference type="ChEBI" id="CHEBI:30413"/>
    </ligand>
    <ligandPart>
        <name>Fe</name>
        <dbReference type="ChEBI" id="CHEBI:18248"/>
    </ligandPart>
</feature>
<reference evidence="7" key="1">
    <citation type="submission" date="2016-03" db="EMBL/GenBank/DDBJ databases">
        <title>Draft genome sequence of Rosellinia necatrix.</title>
        <authorList>
            <person name="Kanematsu S."/>
        </authorList>
    </citation>
    <scope>NUCLEOTIDE SEQUENCE [LARGE SCALE GENOMIC DNA]</scope>
    <source>
        <strain evidence="7">W97</strain>
    </source>
</reference>
<comment type="cofactor">
    <cofactor evidence="1 5">
        <name>heme</name>
        <dbReference type="ChEBI" id="CHEBI:30413"/>
    </cofactor>
</comment>
<dbReference type="OMA" id="WHTRNTF"/>
<dbReference type="Proteomes" id="UP000054516">
    <property type="component" value="Unassembled WGS sequence"/>
</dbReference>
<keyword evidence="8" id="KW-1185">Reference proteome</keyword>
<evidence type="ECO:0000313" key="7">
    <source>
        <dbReference type="EMBL" id="GAP88029.1"/>
    </source>
</evidence>
<organism evidence="7">
    <name type="scientific">Rosellinia necatrix</name>
    <name type="common">White root-rot fungus</name>
    <dbReference type="NCBI Taxonomy" id="77044"/>
    <lineage>
        <taxon>Eukaryota</taxon>
        <taxon>Fungi</taxon>
        <taxon>Dikarya</taxon>
        <taxon>Ascomycota</taxon>
        <taxon>Pezizomycotina</taxon>
        <taxon>Sordariomycetes</taxon>
        <taxon>Xylariomycetidae</taxon>
        <taxon>Xylariales</taxon>
        <taxon>Xylariaceae</taxon>
        <taxon>Rosellinia</taxon>
    </lineage>
</organism>
<dbReference type="GO" id="GO:0020037">
    <property type="term" value="F:heme binding"/>
    <property type="evidence" value="ECO:0007669"/>
    <property type="project" value="InterPro"/>
</dbReference>
<keyword evidence="7" id="KW-0489">Methyltransferase</keyword>
<evidence type="ECO:0000256" key="6">
    <source>
        <dbReference type="RuleBase" id="RU000461"/>
    </source>
</evidence>
<dbReference type="PRINTS" id="PR00385">
    <property type="entry name" value="P450"/>
</dbReference>
<dbReference type="EMBL" id="DF977477">
    <property type="protein sequence ID" value="GAP88029.1"/>
    <property type="molecule type" value="Genomic_DNA"/>
</dbReference>
<proteinExistence type="inferred from homology"/>
<gene>
    <name evidence="7" type="ORF">SAMD00023353_3200730</name>
</gene>
<accession>A0A1W2TIP3</accession>